<name>A0A6A6T5G1_9PLEO</name>
<feature type="compositionally biased region" description="Low complexity" evidence="1">
    <location>
        <begin position="471"/>
        <end position="484"/>
    </location>
</feature>
<feature type="compositionally biased region" description="Polar residues" evidence="1">
    <location>
        <begin position="507"/>
        <end position="518"/>
    </location>
</feature>
<reference evidence="2" key="1">
    <citation type="journal article" date="2020" name="Stud. Mycol.">
        <title>101 Dothideomycetes genomes: a test case for predicting lifestyles and emergence of pathogens.</title>
        <authorList>
            <person name="Haridas S."/>
            <person name="Albert R."/>
            <person name="Binder M."/>
            <person name="Bloem J."/>
            <person name="Labutti K."/>
            <person name="Salamov A."/>
            <person name="Andreopoulos B."/>
            <person name="Baker S."/>
            <person name="Barry K."/>
            <person name="Bills G."/>
            <person name="Bluhm B."/>
            <person name="Cannon C."/>
            <person name="Castanera R."/>
            <person name="Culley D."/>
            <person name="Daum C."/>
            <person name="Ezra D."/>
            <person name="Gonzalez J."/>
            <person name="Henrissat B."/>
            <person name="Kuo A."/>
            <person name="Liang C."/>
            <person name="Lipzen A."/>
            <person name="Lutzoni F."/>
            <person name="Magnuson J."/>
            <person name="Mondo S."/>
            <person name="Nolan M."/>
            <person name="Ohm R."/>
            <person name="Pangilinan J."/>
            <person name="Park H.-J."/>
            <person name="Ramirez L."/>
            <person name="Alfaro M."/>
            <person name="Sun H."/>
            <person name="Tritt A."/>
            <person name="Yoshinaga Y."/>
            <person name="Zwiers L.-H."/>
            <person name="Turgeon B."/>
            <person name="Goodwin S."/>
            <person name="Spatafora J."/>
            <person name="Crous P."/>
            <person name="Grigoriev I."/>
        </authorList>
    </citation>
    <scope>NUCLEOTIDE SEQUENCE</scope>
    <source>
        <strain evidence="2">CBS 122681</strain>
    </source>
</reference>
<feature type="compositionally biased region" description="Polar residues" evidence="1">
    <location>
        <begin position="443"/>
        <end position="454"/>
    </location>
</feature>
<protein>
    <submittedName>
        <fullName evidence="2">Uncharacterized protein</fullName>
    </submittedName>
</protein>
<evidence type="ECO:0000313" key="3">
    <source>
        <dbReference type="Proteomes" id="UP000799324"/>
    </source>
</evidence>
<sequence>MPISKTFQKLFRGSDKLTGEPARPRTPPLAERKRMNTLPASFLEILEPEKPKSQSDRQTSVSNERLHLCLRRRAKALKCNVRRAISSIFQSANKASVNGHHKSETERSTRSRPRPPIRVTQSFLAEHPEVVTRLNQAKSTASIRRILNEARDENSQLKEADPSRKRVSSAILGLYGLGPEYFKGATNKYHSADHELLPPRKLDNVSNVRPTFSALPKINGRKQYPPWNPRRAHDDDAQSPLSLDNQGIQRSPAVSISEPFPDLDGPSLEPSAGLSSELNPDYTSAPLSTLAVVGKAAPVERHGERRDSVADCQTATEAPRNNSRNSKLDVVVDDDDSSYFLVSYETARKTDGSDGDQNDGIERPESDVFPNMNDYLEPTRPERPDQTDESGQASTYTARGFTNGPLASTSSPGTESPILKQGFEDGFIQLLYEVGKPAKAFCDSTQPSNSSANPLSEKRSPSSSTVKRPVRSSPPNFSRPFSDRNPPPAIPEKSAKRESFKFPMPPTQISHSYGNPASQHPEERDPYGAQPAPVLQVPDELSHSTISTTTRTTAF</sequence>
<feature type="compositionally biased region" description="Polar residues" evidence="1">
    <location>
        <begin position="405"/>
        <end position="414"/>
    </location>
</feature>
<dbReference type="EMBL" id="MU004370">
    <property type="protein sequence ID" value="KAF2654068.1"/>
    <property type="molecule type" value="Genomic_DNA"/>
</dbReference>
<feature type="compositionally biased region" description="Basic and acidic residues" evidence="1">
    <location>
        <begin position="377"/>
        <end position="386"/>
    </location>
</feature>
<feature type="compositionally biased region" description="Basic and acidic residues" evidence="1">
    <location>
        <begin position="298"/>
        <end position="309"/>
    </location>
</feature>
<feature type="region of interest" description="Disordered" evidence="1">
    <location>
        <begin position="443"/>
        <end position="555"/>
    </location>
</feature>
<gene>
    <name evidence="2" type="ORF">K491DRAFT_679989</name>
</gene>
<proteinExistence type="predicted"/>
<organism evidence="2 3">
    <name type="scientific">Lophiostoma macrostomum CBS 122681</name>
    <dbReference type="NCBI Taxonomy" id="1314788"/>
    <lineage>
        <taxon>Eukaryota</taxon>
        <taxon>Fungi</taxon>
        <taxon>Dikarya</taxon>
        <taxon>Ascomycota</taxon>
        <taxon>Pezizomycotina</taxon>
        <taxon>Dothideomycetes</taxon>
        <taxon>Pleosporomycetidae</taxon>
        <taxon>Pleosporales</taxon>
        <taxon>Lophiostomataceae</taxon>
        <taxon>Lophiostoma</taxon>
    </lineage>
</organism>
<feature type="compositionally biased region" description="Polar residues" evidence="1">
    <location>
        <begin position="311"/>
        <end position="325"/>
    </location>
</feature>
<evidence type="ECO:0000313" key="2">
    <source>
        <dbReference type="EMBL" id="KAF2654068.1"/>
    </source>
</evidence>
<dbReference type="AlphaFoldDB" id="A0A6A6T5G1"/>
<feature type="region of interest" description="Disordered" evidence="1">
    <location>
        <begin position="201"/>
        <end position="280"/>
    </location>
</feature>
<feature type="region of interest" description="Disordered" evidence="1">
    <location>
        <begin position="298"/>
        <end position="330"/>
    </location>
</feature>
<evidence type="ECO:0000256" key="1">
    <source>
        <dbReference type="SAM" id="MobiDB-lite"/>
    </source>
</evidence>
<keyword evidence="3" id="KW-1185">Reference proteome</keyword>
<accession>A0A6A6T5G1</accession>
<feature type="region of interest" description="Disordered" evidence="1">
    <location>
        <begin position="1"/>
        <end position="37"/>
    </location>
</feature>
<feature type="compositionally biased region" description="Polar residues" evidence="1">
    <location>
        <begin position="239"/>
        <end position="254"/>
    </location>
</feature>
<feature type="compositionally biased region" description="Low complexity" evidence="1">
    <location>
        <begin position="543"/>
        <end position="555"/>
    </location>
</feature>
<feature type="region of interest" description="Disordered" evidence="1">
    <location>
        <begin position="93"/>
        <end position="116"/>
    </location>
</feature>
<dbReference type="Proteomes" id="UP000799324">
    <property type="component" value="Unassembled WGS sequence"/>
</dbReference>
<feature type="region of interest" description="Disordered" evidence="1">
    <location>
        <begin position="346"/>
        <end position="420"/>
    </location>
</feature>